<protein>
    <recommendedName>
        <fullName evidence="4">beta-glucosidase</fullName>
        <ecNumber evidence="4">3.2.1.21</ecNumber>
    </recommendedName>
</protein>
<dbReference type="AlphaFoldDB" id="A0A1Y2EIV8"/>
<dbReference type="GO" id="GO:0008422">
    <property type="term" value="F:beta-glucosidase activity"/>
    <property type="evidence" value="ECO:0007669"/>
    <property type="project" value="UniProtKB-EC"/>
</dbReference>
<dbReference type="InterPro" id="IPR017853">
    <property type="entry name" value="GH"/>
</dbReference>
<sequence>MLGNILRTLAFSAFVRHETNNVLADNIITSDEAFFGLSPPIYPASVEPGSSGWEDAFSKARALVGQMTLDEKVVSSVLKRCGTNSLTRFGQVNITGGISMSNLCSGHIPQIPRLNFSDLCLNDRPSGLRSTNILSSWSTAISVGATAYKQLDSQCSLGMASEFKTKGVNVALGKVIGPLGRIASWGGGFSNDPYLAGVLVNENVNGMQSAAAITSTKVSDGRSEYSATAVSSNVDDNMMHELYLWPFQDAVRAGTGSIMCSYQRINNSYGRANSKNPNGLLKTELGFQVHNP</sequence>
<keyword evidence="8" id="KW-0326">Glycosidase</keyword>
<comment type="pathway">
    <text evidence="2">Glycan metabolism; cellulose degradation.</text>
</comment>
<comment type="catalytic activity">
    <reaction evidence="1">
        <text>Hydrolysis of terminal, non-reducing beta-D-glucosyl residues with release of beta-D-glucose.</text>
        <dbReference type="EC" id="3.2.1.21"/>
    </reaction>
</comment>
<keyword evidence="6 10" id="KW-0378">Hydrolase</keyword>
<keyword evidence="11" id="KW-1185">Reference proteome</keyword>
<evidence type="ECO:0000256" key="7">
    <source>
        <dbReference type="ARBA" id="ARBA00023180"/>
    </source>
</evidence>
<evidence type="ECO:0000313" key="10">
    <source>
        <dbReference type="EMBL" id="ORY71522.1"/>
    </source>
</evidence>
<gene>
    <name evidence="10" type="ORF">BCR38DRAFT_330009</name>
</gene>
<dbReference type="GeneID" id="63771133"/>
<comment type="similarity">
    <text evidence="3">Belongs to the glycosyl hydrolase 3 family.</text>
</comment>
<dbReference type="STRING" id="1141098.A0A1Y2EIV8"/>
<dbReference type="RefSeq" id="XP_040721114.1">
    <property type="nucleotide sequence ID" value="XM_040854921.1"/>
</dbReference>
<dbReference type="OrthoDB" id="4772465at2759"/>
<name>A0A1Y2EIV8_9PEZI</name>
<dbReference type="GO" id="GO:0009251">
    <property type="term" value="P:glucan catabolic process"/>
    <property type="evidence" value="ECO:0007669"/>
    <property type="project" value="TreeGrafter"/>
</dbReference>
<dbReference type="EC" id="3.2.1.21" evidence="4"/>
<dbReference type="PANTHER" id="PTHR42715:SF5">
    <property type="entry name" value="BETA-GLUCOSIDASE M-RELATED"/>
    <property type="match status" value="1"/>
</dbReference>
<evidence type="ECO:0000259" key="9">
    <source>
        <dbReference type="Pfam" id="PF00933"/>
    </source>
</evidence>
<dbReference type="InterPro" id="IPR050288">
    <property type="entry name" value="Cellulose_deg_GH3"/>
</dbReference>
<dbReference type="InterPro" id="IPR001764">
    <property type="entry name" value="Glyco_hydro_3_N"/>
</dbReference>
<reference evidence="10 11" key="1">
    <citation type="submission" date="2016-07" db="EMBL/GenBank/DDBJ databases">
        <title>Pervasive Adenine N6-methylation of Active Genes in Fungi.</title>
        <authorList>
            <consortium name="DOE Joint Genome Institute"/>
            <person name="Mondo S.J."/>
            <person name="Dannebaum R.O."/>
            <person name="Kuo R.C."/>
            <person name="Labutti K."/>
            <person name="Haridas S."/>
            <person name="Kuo A."/>
            <person name="Salamov A."/>
            <person name="Ahrendt S.R."/>
            <person name="Lipzen A."/>
            <person name="Sullivan W."/>
            <person name="Andreopoulos W.B."/>
            <person name="Clum A."/>
            <person name="Lindquist E."/>
            <person name="Daum C."/>
            <person name="Ramamoorthy G.K."/>
            <person name="Gryganskyi A."/>
            <person name="Culley D."/>
            <person name="Magnuson J.K."/>
            <person name="James T.Y."/>
            <person name="O'Malley M.A."/>
            <person name="Stajich J.E."/>
            <person name="Spatafora J.W."/>
            <person name="Visel A."/>
            <person name="Grigoriev I.V."/>
        </authorList>
    </citation>
    <scope>NUCLEOTIDE SEQUENCE [LARGE SCALE GENOMIC DNA]</scope>
    <source>
        <strain evidence="10 11">CBS 129021</strain>
    </source>
</reference>
<dbReference type="Gene3D" id="3.20.20.300">
    <property type="entry name" value="Glycoside hydrolase, family 3, N-terminal domain"/>
    <property type="match status" value="1"/>
</dbReference>
<dbReference type="EMBL" id="MCFJ01000001">
    <property type="protein sequence ID" value="ORY71522.1"/>
    <property type="molecule type" value="Genomic_DNA"/>
</dbReference>
<organism evidence="10 11">
    <name type="scientific">Pseudomassariella vexata</name>
    <dbReference type="NCBI Taxonomy" id="1141098"/>
    <lineage>
        <taxon>Eukaryota</taxon>
        <taxon>Fungi</taxon>
        <taxon>Dikarya</taxon>
        <taxon>Ascomycota</taxon>
        <taxon>Pezizomycotina</taxon>
        <taxon>Sordariomycetes</taxon>
        <taxon>Xylariomycetidae</taxon>
        <taxon>Amphisphaeriales</taxon>
        <taxon>Pseudomassariaceae</taxon>
        <taxon>Pseudomassariella</taxon>
    </lineage>
</organism>
<dbReference type="SUPFAM" id="SSF51445">
    <property type="entry name" value="(Trans)glycosidases"/>
    <property type="match status" value="1"/>
</dbReference>
<evidence type="ECO:0000256" key="6">
    <source>
        <dbReference type="ARBA" id="ARBA00022801"/>
    </source>
</evidence>
<comment type="caution">
    <text evidence="10">The sequence shown here is derived from an EMBL/GenBank/DDBJ whole genome shotgun (WGS) entry which is preliminary data.</text>
</comment>
<dbReference type="Proteomes" id="UP000193689">
    <property type="component" value="Unassembled WGS sequence"/>
</dbReference>
<dbReference type="InterPro" id="IPR036962">
    <property type="entry name" value="Glyco_hydro_3_N_sf"/>
</dbReference>
<keyword evidence="7" id="KW-0325">Glycoprotein</keyword>
<accession>A0A1Y2EIV8</accession>
<keyword evidence="5" id="KW-0732">Signal</keyword>
<proteinExistence type="inferred from homology"/>
<evidence type="ECO:0000256" key="1">
    <source>
        <dbReference type="ARBA" id="ARBA00000448"/>
    </source>
</evidence>
<evidence type="ECO:0000313" key="11">
    <source>
        <dbReference type="Proteomes" id="UP000193689"/>
    </source>
</evidence>
<evidence type="ECO:0000256" key="5">
    <source>
        <dbReference type="ARBA" id="ARBA00022729"/>
    </source>
</evidence>
<dbReference type="Pfam" id="PF00933">
    <property type="entry name" value="Glyco_hydro_3"/>
    <property type="match status" value="1"/>
</dbReference>
<evidence type="ECO:0000256" key="4">
    <source>
        <dbReference type="ARBA" id="ARBA00012744"/>
    </source>
</evidence>
<dbReference type="InParanoid" id="A0A1Y2EIV8"/>
<evidence type="ECO:0000256" key="2">
    <source>
        <dbReference type="ARBA" id="ARBA00004987"/>
    </source>
</evidence>
<dbReference type="PANTHER" id="PTHR42715">
    <property type="entry name" value="BETA-GLUCOSIDASE"/>
    <property type="match status" value="1"/>
</dbReference>
<feature type="domain" description="Glycoside hydrolase family 3 N-terminal" evidence="9">
    <location>
        <begin position="140"/>
        <end position="288"/>
    </location>
</feature>
<evidence type="ECO:0000256" key="8">
    <source>
        <dbReference type="ARBA" id="ARBA00023295"/>
    </source>
</evidence>
<evidence type="ECO:0000256" key="3">
    <source>
        <dbReference type="ARBA" id="ARBA00005336"/>
    </source>
</evidence>